<sequence length="87" mass="8467">MYKLLLTIPLIAALGACDTTDQSMAAGALGGALIGAAVSSSDDRTKGAIIGGVAGAVAGNLIGKAPTAGDCVYQNPDGSRYVARCPA</sequence>
<evidence type="ECO:0000313" key="2">
    <source>
        <dbReference type="EMBL" id="SDY08582.1"/>
    </source>
</evidence>
<protein>
    <submittedName>
        <fullName evidence="2">Glycine zipper 2TM domain-containing protein</fullName>
    </submittedName>
</protein>
<evidence type="ECO:0000259" key="1">
    <source>
        <dbReference type="Pfam" id="PF13441"/>
    </source>
</evidence>
<dbReference type="RefSeq" id="WP_089886997.1">
    <property type="nucleotide sequence ID" value="NZ_CALJFH010000041.1"/>
</dbReference>
<organism evidence="2 3">
    <name type="scientific">Lentibacter algarum</name>
    <dbReference type="NCBI Taxonomy" id="576131"/>
    <lineage>
        <taxon>Bacteria</taxon>
        <taxon>Pseudomonadati</taxon>
        <taxon>Pseudomonadota</taxon>
        <taxon>Alphaproteobacteria</taxon>
        <taxon>Rhodobacterales</taxon>
        <taxon>Roseobacteraceae</taxon>
        <taxon>Lentibacter</taxon>
    </lineage>
</organism>
<feature type="domain" description="YMGG-like Gly-zipper" evidence="1">
    <location>
        <begin position="20"/>
        <end position="64"/>
    </location>
</feature>
<proteinExistence type="predicted"/>
<dbReference type="Proteomes" id="UP000199026">
    <property type="component" value="Unassembled WGS sequence"/>
</dbReference>
<dbReference type="AlphaFoldDB" id="A0A1H3GZ68"/>
<dbReference type="GeneID" id="78122932"/>
<dbReference type="InterPro" id="IPR027367">
    <property type="entry name" value="Gly-zipper_YMGG"/>
</dbReference>
<evidence type="ECO:0000313" key="3">
    <source>
        <dbReference type="Proteomes" id="UP000199026"/>
    </source>
</evidence>
<reference evidence="2 3" key="1">
    <citation type="submission" date="2016-10" db="EMBL/GenBank/DDBJ databases">
        <authorList>
            <person name="de Groot N.N."/>
        </authorList>
    </citation>
    <scope>NUCLEOTIDE SEQUENCE [LARGE SCALE GENOMIC DNA]</scope>
    <source>
        <strain evidence="2 3">DSM 24677</strain>
    </source>
</reference>
<dbReference type="EMBL" id="FNPR01000001">
    <property type="protein sequence ID" value="SDY08582.1"/>
    <property type="molecule type" value="Genomic_DNA"/>
</dbReference>
<dbReference type="PROSITE" id="PS51257">
    <property type="entry name" value="PROKAR_LIPOPROTEIN"/>
    <property type="match status" value="1"/>
</dbReference>
<gene>
    <name evidence="2" type="ORF">SAMN05444486_101122</name>
</gene>
<name>A0A1H3GZ68_9RHOB</name>
<accession>A0A1H3GZ68</accession>
<keyword evidence="3" id="KW-1185">Reference proteome</keyword>
<dbReference type="STRING" id="576131.SAMN05444486_101122"/>
<dbReference type="Pfam" id="PF13441">
    <property type="entry name" value="Gly-zipper_YMGG"/>
    <property type="match status" value="1"/>
</dbReference>